<dbReference type="AlphaFoldDB" id="A0A1I7FUB1"/>
<dbReference type="EMBL" id="FPBV01000001">
    <property type="protein sequence ID" value="SFU39747.1"/>
    <property type="molecule type" value="Genomic_DNA"/>
</dbReference>
<keyword evidence="2" id="KW-1185">Reference proteome</keyword>
<reference evidence="2" key="1">
    <citation type="submission" date="2016-10" db="EMBL/GenBank/DDBJ databases">
        <authorList>
            <person name="Varghese N."/>
        </authorList>
    </citation>
    <scope>NUCLEOTIDE SEQUENCE [LARGE SCALE GENOMIC DNA]</scope>
    <source>
        <strain evidence="2">DSM 17980</strain>
    </source>
</reference>
<protein>
    <submittedName>
        <fullName evidence="1">Uncharacterized protein</fullName>
    </submittedName>
</protein>
<sequence>MDARIERRLHWVHRLDAAVPSRYCWAGLRAWALRETGKNAARCGDYCWNESRIVGACYCGKFMAGQTVAKMGAERGV</sequence>
<accession>A0A1I7FUB1</accession>
<organism evidence="1 2">
    <name type="scientific">Alicyclobacillus macrosporangiidus</name>
    <dbReference type="NCBI Taxonomy" id="392015"/>
    <lineage>
        <taxon>Bacteria</taxon>
        <taxon>Bacillati</taxon>
        <taxon>Bacillota</taxon>
        <taxon>Bacilli</taxon>
        <taxon>Bacillales</taxon>
        <taxon>Alicyclobacillaceae</taxon>
        <taxon>Alicyclobacillus</taxon>
    </lineage>
</organism>
<evidence type="ECO:0000313" key="2">
    <source>
        <dbReference type="Proteomes" id="UP000183508"/>
    </source>
</evidence>
<dbReference type="Proteomes" id="UP000183508">
    <property type="component" value="Unassembled WGS sequence"/>
</dbReference>
<gene>
    <name evidence="1" type="ORF">SAMN05421543_101457</name>
</gene>
<proteinExistence type="predicted"/>
<name>A0A1I7FUB1_9BACL</name>
<evidence type="ECO:0000313" key="1">
    <source>
        <dbReference type="EMBL" id="SFU39747.1"/>
    </source>
</evidence>
<dbReference type="STRING" id="392015.SAMN05421543_101457"/>